<keyword evidence="2" id="KW-1185">Reference proteome</keyword>
<sequence>MLRTIDIHRLQHCVTRLESRLRNRTKRLRSQWVVHRDHSMQTEWRRNRQEELAAGGERTPNEYGKSGFIATSIQFHTRRINKTASVPD</sequence>
<accession>A0A0J1B7I7</accession>
<reference evidence="1" key="1">
    <citation type="submission" date="2015-05" db="EMBL/GenBank/DDBJ databases">
        <title>Permanent draft genome of Rhodopirellula islandicus K833.</title>
        <authorList>
            <person name="Kizina J."/>
            <person name="Richter M."/>
            <person name="Glockner F.O."/>
            <person name="Harder J."/>
        </authorList>
    </citation>
    <scope>NUCLEOTIDE SEQUENCE [LARGE SCALE GENOMIC DNA]</scope>
    <source>
        <strain evidence="1">K833</strain>
    </source>
</reference>
<dbReference type="AlphaFoldDB" id="A0A0J1B7I7"/>
<dbReference type="PATRIC" id="fig|595434.4.peg.5467"/>
<dbReference type="EMBL" id="LECT01000044">
    <property type="protein sequence ID" value="KLU02692.1"/>
    <property type="molecule type" value="Genomic_DNA"/>
</dbReference>
<dbReference type="Proteomes" id="UP000036367">
    <property type="component" value="Unassembled WGS sequence"/>
</dbReference>
<gene>
    <name evidence="1" type="ORF">RISK_005758</name>
</gene>
<protein>
    <submittedName>
        <fullName evidence="1">Uncharacterized protein</fullName>
    </submittedName>
</protein>
<organism evidence="1 2">
    <name type="scientific">Rhodopirellula islandica</name>
    <dbReference type="NCBI Taxonomy" id="595434"/>
    <lineage>
        <taxon>Bacteria</taxon>
        <taxon>Pseudomonadati</taxon>
        <taxon>Planctomycetota</taxon>
        <taxon>Planctomycetia</taxon>
        <taxon>Pirellulales</taxon>
        <taxon>Pirellulaceae</taxon>
        <taxon>Rhodopirellula</taxon>
    </lineage>
</organism>
<name>A0A0J1B7I7_RHOIS</name>
<evidence type="ECO:0000313" key="1">
    <source>
        <dbReference type="EMBL" id="KLU02692.1"/>
    </source>
</evidence>
<proteinExistence type="predicted"/>
<comment type="caution">
    <text evidence="1">The sequence shown here is derived from an EMBL/GenBank/DDBJ whole genome shotgun (WGS) entry which is preliminary data.</text>
</comment>
<evidence type="ECO:0000313" key="2">
    <source>
        <dbReference type="Proteomes" id="UP000036367"/>
    </source>
</evidence>